<reference evidence="1" key="1">
    <citation type="submission" date="2015-10" db="EMBL/GenBank/DDBJ databases">
        <authorList>
            <person name="Gilbert D.G."/>
        </authorList>
    </citation>
    <scope>NUCLEOTIDE SEQUENCE</scope>
    <source>
        <strain evidence="1">Phyl III-seqv23</strain>
    </source>
</reference>
<proteinExistence type="predicted"/>
<accession>A0A0S4U0D8</accession>
<name>A0A0S4U0D8_RALSL</name>
<keyword evidence="1" id="KW-0812">Transmembrane</keyword>
<dbReference type="EMBL" id="LN899819">
    <property type="protein sequence ID" value="CUV15720.1"/>
    <property type="molecule type" value="Genomic_DNA"/>
</dbReference>
<protein>
    <submittedName>
        <fullName evidence="1">Putative transmembrane protein</fullName>
    </submittedName>
</protein>
<dbReference type="AlphaFoldDB" id="A0A0S4U0D8"/>
<dbReference type="PATRIC" id="fig|305.106.peg.1950"/>
<gene>
    <name evidence="1" type="ORF">RUN39_v1_2110003</name>
</gene>
<keyword evidence="1" id="KW-0472">Membrane</keyword>
<sequence>MHLDFQRRSAPPHATVLLALPLAAAALGIGLYQYGIARATTQLQQARLLAEAKHAAFQSRSTDATPVQPARIEAINAATAALNLPWDRLFSSVEQSLDEDVALLSIQPEPDRRQLHLGIEAKDAHAMLDYVARLGSTPGLRNAVLKSHEIDDQNPYKPYRFQVDVEWLERTP</sequence>
<evidence type="ECO:0000313" key="1">
    <source>
        <dbReference type="EMBL" id="CUV15720.1"/>
    </source>
</evidence>
<organism evidence="1">
    <name type="scientific">Ralstonia solanacearum</name>
    <name type="common">Pseudomonas solanacearum</name>
    <dbReference type="NCBI Taxonomy" id="305"/>
    <lineage>
        <taxon>Bacteria</taxon>
        <taxon>Pseudomonadati</taxon>
        <taxon>Pseudomonadota</taxon>
        <taxon>Betaproteobacteria</taxon>
        <taxon>Burkholderiales</taxon>
        <taxon>Burkholderiaceae</taxon>
        <taxon>Ralstonia</taxon>
        <taxon>Ralstonia solanacearum species complex</taxon>
    </lineage>
</organism>